<dbReference type="InterPro" id="IPR046342">
    <property type="entry name" value="CBS_dom_sf"/>
</dbReference>
<evidence type="ECO:0000313" key="4">
    <source>
        <dbReference type="Proteomes" id="UP000199126"/>
    </source>
</evidence>
<organism evidence="3 4">
    <name type="scientific">Halogranum amylolyticum</name>
    <dbReference type="NCBI Taxonomy" id="660520"/>
    <lineage>
        <taxon>Archaea</taxon>
        <taxon>Methanobacteriati</taxon>
        <taxon>Methanobacteriota</taxon>
        <taxon>Stenosarchaea group</taxon>
        <taxon>Halobacteria</taxon>
        <taxon>Halobacteriales</taxon>
        <taxon>Haloferacaceae</taxon>
    </lineage>
</organism>
<dbReference type="AlphaFoldDB" id="A0A1H8SFI2"/>
<dbReference type="CDD" id="cd03449">
    <property type="entry name" value="R_hydratase"/>
    <property type="match status" value="1"/>
</dbReference>
<dbReference type="PANTHER" id="PTHR43437">
    <property type="entry name" value="HYDROXYACYL-THIOESTER DEHYDRATASE TYPE 2, MITOCHONDRIAL-RELATED"/>
    <property type="match status" value="1"/>
</dbReference>
<dbReference type="EMBL" id="FODV01000005">
    <property type="protein sequence ID" value="SEO77276.1"/>
    <property type="molecule type" value="Genomic_DNA"/>
</dbReference>
<evidence type="ECO:0000256" key="1">
    <source>
        <dbReference type="PROSITE-ProRule" id="PRU00703"/>
    </source>
</evidence>
<dbReference type="Pfam" id="PF01575">
    <property type="entry name" value="MaoC_dehydratas"/>
    <property type="match status" value="1"/>
</dbReference>
<dbReference type="PROSITE" id="PS51371">
    <property type="entry name" value="CBS"/>
    <property type="match status" value="2"/>
</dbReference>
<dbReference type="GO" id="GO:0016740">
    <property type="term" value="F:transferase activity"/>
    <property type="evidence" value="ECO:0007669"/>
    <property type="project" value="UniProtKB-KW"/>
</dbReference>
<evidence type="ECO:0000313" key="3">
    <source>
        <dbReference type="EMBL" id="SEO77276.1"/>
    </source>
</evidence>
<dbReference type="SMART" id="SM00116">
    <property type="entry name" value="CBS"/>
    <property type="match status" value="2"/>
</dbReference>
<dbReference type="InterPro" id="IPR000644">
    <property type="entry name" value="CBS_dom"/>
</dbReference>
<name>A0A1H8SFI2_9EURY</name>
<reference evidence="4" key="1">
    <citation type="submission" date="2016-10" db="EMBL/GenBank/DDBJ databases">
        <authorList>
            <person name="Varghese N."/>
            <person name="Submissions S."/>
        </authorList>
    </citation>
    <scope>NUCLEOTIDE SEQUENCE [LARGE SCALE GENOMIC DNA]</scope>
    <source>
        <strain evidence="4">CGMCC 1.10121</strain>
    </source>
</reference>
<keyword evidence="1" id="KW-0129">CBS domain</keyword>
<dbReference type="InterPro" id="IPR002539">
    <property type="entry name" value="MaoC-like_dom"/>
</dbReference>
<dbReference type="SUPFAM" id="SSF54637">
    <property type="entry name" value="Thioesterase/thiol ester dehydrase-isomerase"/>
    <property type="match status" value="1"/>
</dbReference>
<dbReference type="SUPFAM" id="SSF54631">
    <property type="entry name" value="CBS-domain pair"/>
    <property type="match status" value="1"/>
</dbReference>
<feature type="domain" description="CBS" evidence="2">
    <location>
        <begin position="75"/>
        <end position="131"/>
    </location>
</feature>
<evidence type="ECO:0000259" key="2">
    <source>
        <dbReference type="PROSITE" id="PS51371"/>
    </source>
</evidence>
<dbReference type="InterPro" id="IPR050965">
    <property type="entry name" value="UPF0336/Enoyl-CoA_hydratase"/>
</dbReference>
<dbReference type="RefSeq" id="WP_089824040.1">
    <property type="nucleotide sequence ID" value="NZ_FODV01000005.1"/>
</dbReference>
<dbReference type="Gene3D" id="3.10.129.10">
    <property type="entry name" value="Hotdog Thioesterase"/>
    <property type="match status" value="1"/>
</dbReference>
<gene>
    <name evidence="3" type="ORF">SAMN04487948_10543</name>
</gene>
<dbReference type="Proteomes" id="UP000199126">
    <property type="component" value="Unassembled WGS sequence"/>
</dbReference>
<dbReference type="GO" id="GO:0006633">
    <property type="term" value="P:fatty acid biosynthetic process"/>
    <property type="evidence" value="ECO:0007669"/>
    <property type="project" value="TreeGrafter"/>
</dbReference>
<dbReference type="PANTHER" id="PTHR43437:SF3">
    <property type="entry name" value="HYDROXYACYL-THIOESTER DEHYDRATASE TYPE 2, MITOCHONDRIAL"/>
    <property type="match status" value="1"/>
</dbReference>
<sequence>MLVSIPVSEVMTADVRTIAPDATAREVAVKLVEGEVDSLIVCRDSDPVGIVTESDLTHILAADTDPDTTTVSEFASEPLVTVGYDDDITEAARLLREERIEHLPVTDGDELVGMLATTDLSYYLPRYARPEPASKPPEETTYVVRPETALEDPEWEFECRCLERGRVAVGDVAEFTKTLSREDVERFATSTGDTNRLHLEDEYAAETRFGRRIAHGALAAGLVSAALARLPGLTVYLSQDLSFQAPVEIGSRATASCEIVEDLGGDRYRLTTDVYTEDDTQAIEGEAVVLIDDLPESVNVAVDEIGE</sequence>
<dbReference type="OrthoDB" id="51509at2157"/>
<keyword evidence="3" id="KW-0808">Transferase</keyword>
<feature type="domain" description="CBS" evidence="2">
    <location>
        <begin position="11"/>
        <end position="68"/>
    </location>
</feature>
<keyword evidence="4" id="KW-1185">Reference proteome</keyword>
<dbReference type="GO" id="GO:0019171">
    <property type="term" value="F:(3R)-hydroxyacyl-[acyl-carrier-protein] dehydratase activity"/>
    <property type="evidence" value="ECO:0007669"/>
    <property type="project" value="TreeGrafter"/>
</dbReference>
<dbReference type="CDD" id="cd09836">
    <property type="entry name" value="CBS_pair_arch"/>
    <property type="match status" value="1"/>
</dbReference>
<protein>
    <submittedName>
        <fullName evidence="3">Signal-transduction protein containing cAMP-binding, CBS, and nucleotidyltransferase domains</fullName>
    </submittedName>
</protein>
<dbReference type="Pfam" id="PF00571">
    <property type="entry name" value="CBS"/>
    <property type="match status" value="2"/>
</dbReference>
<dbReference type="InterPro" id="IPR029069">
    <property type="entry name" value="HotDog_dom_sf"/>
</dbReference>
<dbReference type="Gene3D" id="3.10.580.10">
    <property type="entry name" value="CBS-domain"/>
    <property type="match status" value="1"/>
</dbReference>
<accession>A0A1H8SFI2</accession>
<proteinExistence type="predicted"/>